<feature type="region of interest" description="Disordered" evidence="10">
    <location>
        <begin position="208"/>
        <end position="229"/>
    </location>
</feature>
<evidence type="ECO:0000313" key="15">
    <source>
        <dbReference type="Proteomes" id="UP000242180"/>
    </source>
</evidence>
<gene>
    <name evidence="14" type="ORF">BCR43DRAFT_567277</name>
</gene>
<evidence type="ECO:0000256" key="10">
    <source>
        <dbReference type="SAM" id="MobiDB-lite"/>
    </source>
</evidence>
<dbReference type="AlphaFoldDB" id="A0A1X2GYT5"/>
<keyword evidence="6" id="KW-0325">Glycoprotein</keyword>
<evidence type="ECO:0000256" key="3">
    <source>
        <dbReference type="ARBA" id="ARBA00022729"/>
    </source>
</evidence>
<dbReference type="PANTHER" id="PTHR35518:SF2">
    <property type="entry name" value="MAINTENANCE OF TELOMERE CAPPING PROTEIN 6"/>
    <property type="match status" value="1"/>
</dbReference>
<feature type="transmembrane region" description="Helical" evidence="11">
    <location>
        <begin position="480"/>
        <end position="502"/>
    </location>
</feature>
<dbReference type="STRING" id="13706.A0A1X2GYT5"/>
<dbReference type="OrthoDB" id="5573651at2759"/>
<evidence type="ECO:0000256" key="4">
    <source>
        <dbReference type="ARBA" id="ARBA00022989"/>
    </source>
</evidence>
<comment type="caution">
    <text evidence="14">The sequence shown here is derived from an EMBL/GenBank/DDBJ whole genome shotgun (WGS) entry which is preliminary data.</text>
</comment>
<dbReference type="GO" id="GO:0016020">
    <property type="term" value="C:membrane"/>
    <property type="evidence" value="ECO:0007669"/>
    <property type="project" value="UniProtKB-SubCell"/>
</dbReference>
<feature type="compositionally biased region" description="Low complexity" evidence="10">
    <location>
        <begin position="209"/>
        <end position="220"/>
    </location>
</feature>
<dbReference type="InterPro" id="IPR057530">
    <property type="entry name" value="TIM-barrel_MTC6"/>
</dbReference>
<dbReference type="EMBL" id="MCGN01000032">
    <property type="protein sequence ID" value="ORY88540.1"/>
    <property type="molecule type" value="Genomic_DNA"/>
</dbReference>
<name>A0A1X2GYT5_SYNRA</name>
<dbReference type="PROSITE" id="PS50041">
    <property type="entry name" value="C_TYPE_LECTIN_2"/>
    <property type="match status" value="1"/>
</dbReference>
<feature type="signal peptide" evidence="12">
    <location>
        <begin position="1"/>
        <end position="22"/>
    </location>
</feature>
<feature type="domain" description="C-type lectin" evidence="13">
    <location>
        <begin position="367"/>
        <end position="415"/>
    </location>
</feature>
<dbReference type="CDD" id="cd00037">
    <property type="entry name" value="CLECT"/>
    <property type="match status" value="1"/>
</dbReference>
<dbReference type="Pfam" id="PF25506">
    <property type="entry name" value="TIM-barrel_MTC6"/>
    <property type="match status" value="1"/>
</dbReference>
<feature type="chain" id="PRO_5012755685" description="Maintenance of telomere capping protein 6" evidence="12">
    <location>
        <begin position="23"/>
        <end position="528"/>
    </location>
</feature>
<evidence type="ECO:0000256" key="7">
    <source>
        <dbReference type="ARBA" id="ARBA00037703"/>
    </source>
</evidence>
<proteinExistence type="inferred from homology"/>
<comment type="function">
    <text evidence="7">May be involved in telomere capping.</text>
</comment>
<keyword evidence="15" id="KW-1185">Reference proteome</keyword>
<evidence type="ECO:0000256" key="5">
    <source>
        <dbReference type="ARBA" id="ARBA00023136"/>
    </source>
</evidence>
<keyword evidence="5 11" id="KW-0472">Membrane</keyword>
<protein>
    <recommendedName>
        <fullName evidence="9">Maintenance of telomere capping protein 6</fullName>
    </recommendedName>
</protein>
<dbReference type="PANTHER" id="PTHR35518">
    <property type="entry name" value="MAINTENANCE OF TELOMOERE CAPPING"/>
    <property type="match status" value="1"/>
</dbReference>
<comment type="similarity">
    <text evidence="8">Belongs to the MTC6 family.</text>
</comment>
<sequence>MVQWAFQLSLLLLLSPVDCALASQLFSLPSVYTGATPYQGLYFDSTNVTIPLRTQRDLLVRNVTIDRGLWPALSLSSYFGTDFSAQKLSDVEQVLWMGYSRIILDLYWDAGNTQWQLCPFSIPVQQSSSSSNTTDDVQLGKYKCAPWYTFHHFMDAVNQFLTSTDLGTSPSDTNILFLILNLHEVNTSSSSGSASSLPVNTPSAFIANSTTPSTSSGSSSVARDTVTDSTTHPNLPWPNWLDLVKQGVQLLVGFGENTLPDHAYDTSQDADTIFNSTDLRTGWYMHTAANLTQLSSPDCALPRNTSLENTTYASPYDPWPYLRDTRSAPFTYNTIQKAVNCGYSPFFTASNYTASNATFAVNDTAHWADNVLGSIWTWDVSEPKMGTNPRCAMMQEWNGRWRAGDCTTLLRVACRHVNDTSKDRAIDLTDTDRDELLHRLFWINLNSGTDGSCWVVGLNESCWWLNNVGQRYQRLVKTSAIAGVIILILVGIFAWVKCARWWRNRKAQIRKHFIKDLLARREYVTVPA</sequence>
<evidence type="ECO:0000256" key="11">
    <source>
        <dbReference type="SAM" id="Phobius"/>
    </source>
</evidence>
<dbReference type="SUPFAM" id="SSF56436">
    <property type="entry name" value="C-type lectin-like"/>
    <property type="match status" value="1"/>
</dbReference>
<organism evidence="14 15">
    <name type="scientific">Syncephalastrum racemosum</name>
    <name type="common">Filamentous fungus</name>
    <dbReference type="NCBI Taxonomy" id="13706"/>
    <lineage>
        <taxon>Eukaryota</taxon>
        <taxon>Fungi</taxon>
        <taxon>Fungi incertae sedis</taxon>
        <taxon>Mucoromycota</taxon>
        <taxon>Mucoromycotina</taxon>
        <taxon>Mucoromycetes</taxon>
        <taxon>Mucorales</taxon>
        <taxon>Syncephalastraceae</taxon>
        <taxon>Syncephalastrum</taxon>
    </lineage>
</organism>
<keyword evidence="3 12" id="KW-0732">Signal</keyword>
<evidence type="ECO:0000256" key="1">
    <source>
        <dbReference type="ARBA" id="ARBA00004479"/>
    </source>
</evidence>
<evidence type="ECO:0000256" key="2">
    <source>
        <dbReference type="ARBA" id="ARBA00022692"/>
    </source>
</evidence>
<evidence type="ECO:0000256" key="6">
    <source>
        <dbReference type="ARBA" id="ARBA00023180"/>
    </source>
</evidence>
<keyword evidence="2 11" id="KW-0812">Transmembrane</keyword>
<evidence type="ECO:0000256" key="8">
    <source>
        <dbReference type="ARBA" id="ARBA00038159"/>
    </source>
</evidence>
<evidence type="ECO:0000313" key="14">
    <source>
        <dbReference type="EMBL" id="ORY88540.1"/>
    </source>
</evidence>
<dbReference type="Proteomes" id="UP000242180">
    <property type="component" value="Unassembled WGS sequence"/>
</dbReference>
<reference evidence="14 15" key="1">
    <citation type="submission" date="2016-07" db="EMBL/GenBank/DDBJ databases">
        <title>Pervasive Adenine N6-methylation of Active Genes in Fungi.</title>
        <authorList>
            <consortium name="DOE Joint Genome Institute"/>
            <person name="Mondo S.J."/>
            <person name="Dannebaum R.O."/>
            <person name="Kuo R.C."/>
            <person name="Labutti K."/>
            <person name="Haridas S."/>
            <person name="Kuo A."/>
            <person name="Salamov A."/>
            <person name="Ahrendt S.R."/>
            <person name="Lipzen A."/>
            <person name="Sullivan W."/>
            <person name="Andreopoulos W.B."/>
            <person name="Clum A."/>
            <person name="Lindquist E."/>
            <person name="Daum C."/>
            <person name="Ramamoorthy G.K."/>
            <person name="Gryganskyi A."/>
            <person name="Culley D."/>
            <person name="Magnuson J.K."/>
            <person name="James T.Y."/>
            <person name="O'Malley M.A."/>
            <person name="Stajich J.E."/>
            <person name="Spatafora J.W."/>
            <person name="Visel A."/>
            <person name="Grigoriev I.V."/>
        </authorList>
    </citation>
    <scope>NUCLEOTIDE SEQUENCE [LARGE SCALE GENOMIC DNA]</scope>
    <source>
        <strain evidence="14 15">NRRL 2496</strain>
    </source>
</reference>
<dbReference type="InterPro" id="IPR001304">
    <property type="entry name" value="C-type_lectin-like"/>
</dbReference>
<dbReference type="InParanoid" id="A0A1X2GYT5"/>
<accession>A0A1X2GYT5</accession>
<evidence type="ECO:0000259" key="13">
    <source>
        <dbReference type="PROSITE" id="PS50041"/>
    </source>
</evidence>
<dbReference type="InterPro" id="IPR016187">
    <property type="entry name" value="CTDL_fold"/>
</dbReference>
<keyword evidence="4 11" id="KW-1133">Transmembrane helix</keyword>
<evidence type="ECO:0000256" key="9">
    <source>
        <dbReference type="ARBA" id="ARBA00039865"/>
    </source>
</evidence>
<comment type="subcellular location">
    <subcellularLocation>
        <location evidence="1">Membrane</location>
        <topology evidence="1">Single-pass type I membrane protein</topology>
    </subcellularLocation>
</comment>
<evidence type="ECO:0000256" key="12">
    <source>
        <dbReference type="SAM" id="SignalP"/>
    </source>
</evidence>
<dbReference type="InterPro" id="IPR051008">
    <property type="entry name" value="Telomere_Capping_Maintenance"/>
</dbReference>